<organism evidence="1 2">
    <name type="scientific">Cohnella lubricantis</name>
    <dbReference type="NCBI Taxonomy" id="2163172"/>
    <lineage>
        <taxon>Bacteria</taxon>
        <taxon>Bacillati</taxon>
        <taxon>Bacillota</taxon>
        <taxon>Bacilli</taxon>
        <taxon>Bacillales</taxon>
        <taxon>Paenibacillaceae</taxon>
        <taxon>Cohnella</taxon>
    </lineage>
</organism>
<dbReference type="PIRSF" id="PIRSF001439">
    <property type="entry name" value="CryM"/>
    <property type="match status" value="1"/>
</dbReference>
<dbReference type="GO" id="GO:0005737">
    <property type="term" value="C:cytoplasm"/>
    <property type="evidence" value="ECO:0007669"/>
    <property type="project" value="TreeGrafter"/>
</dbReference>
<proteinExistence type="predicted"/>
<sequence length="324" mass="35760">MRYLNDGHIRQMGTDWRRLTAVIREAAALYGTEEAVQPLKPYLRFRDPANRLIAMPAYVGSGVDACGVKWVASYPGNLARGLPRAHSVIALNDPSTGEPVAIYSGGLLNALRTAAVSGTMLEAYLKRREEAELPSRFSAGIAGFGPIGRTHLAMLAGLFGSRLEEASVFDPRGASAADIDDGIRSRARIASDWRVAYAEADVFITCTTAAQRYIDRPPRPGMLLLNVSLRDYKPHCVKDLKAVVVDDWREVCRENTDIEQLQQLYGWNEARTVTLKEALLEDGLNRWPAGETVFFNPMGLAVFDIAVAAYYWRTALREGIGVEL</sequence>
<dbReference type="PANTHER" id="PTHR13812:SF19">
    <property type="entry name" value="KETIMINE REDUCTASE MU-CRYSTALLIN"/>
    <property type="match status" value="1"/>
</dbReference>
<accession>A0A841THT3</accession>
<evidence type="ECO:0000313" key="2">
    <source>
        <dbReference type="Proteomes" id="UP000574133"/>
    </source>
</evidence>
<reference evidence="1 2" key="1">
    <citation type="submission" date="2020-08" db="EMBL/GenBank/DDBJ databases">
        <title>Cohnella phylogeny.</title>
        <authorList>
            <person name="Dunlap C."/>
        </authorList>
    </citation>
    <scope>NUCLEOTIDE SEQUENCE [LARGE SCALE GENOMIC DNA]</scope>
    <source>
        <strain evidence="1 2">DSM 103658</strain>
    </source>
</reference>
<protein>
    <submittedName>
        <fullName evidence="1">2,3-diaminopropionate biosynthesis protein SbnB</fullName>
    </submittedName>
</protein>
<dbReference type="SUPFAM" id="SSF51735">
    <property type="entry name" value="NAD(P)-binding Rossmann-fold domains"/>
    <property type="match status" value="1"/>
</dbReference>
<gene>
    <name evidence="1" type="ORF">H4Q31_19415</name>
</gene>
<dbReference type="RefSeq" id="WP_185180718.1">
    <property type="nucleotide sequence ID" value="NZ_CBCSEP010000026.1"/>
</dbReference>
<dbReference type="Proteomes" id="UP000574133">
    <property type="component" value="Unassembled WGS sequence"/>
</dbReference>
<dbReference type="InterPro" id="IPR023401">
    <property type="entry name" value="ODC_N"/>
</dbReference>
<dbReference type="Gene3D" id="3.40.50.720">
    <property type="entry name" value="NAD(P)-binding Rossmann-like Domain"/>
    <property type="match status" value="1"/>
</dbReference>
<dbReference type="EMBL" id="JACJVN010000083">
    <property type="protein sequence ID" value="MBB6679459.1"/>
    <property type="molecule type" value="Genomic_DNA"/>
</dbReference>
<dbReference type="PANTHER" id="PTHR13812">
    <property type="entry name" value="KETIMINE REDUCTASE MU-CRYSTALLIN"/>
    <property type="match status" value="1"/>
</dbReference>
<dbReference type="Pfam" id="PF02423">
    <property type="entry name" value="OCD_Mu_crystall"/>
    <property type="match status" value="1"/>
</dbReference>
<name>A0A841THT3_9BACL</name>
<dbReference type="Gene3D" id="3.30.1780.10">
    <property type="entry name" value="ornithine cyclodeaminase, domain 1"/>
    <property type="match status" value="1"/>
</dbReference>
<dbReference type="AlphaFoldDB" id="A0A841THT3"/>
<comment type="caution">
    <text evidence="1">The sequence shown here is derived from an EMBL/GenBank/DDBJ whole genome shotgun (WGS) entry which is preliminary data.</text>
</comment>
<dbReference type="InterPro" id="IPR036291">
    <property type="entry name" value="NAD(P)-bd_dom_sf"/>
</dbReference>
<evidence type="ECO:0000313" key="1">
    <source>
        <dbReference type="EMBL" id="MBB6679459.1"/>
    </source>
</evidence>
<dbReference type="InterPro" id="IPR003462">
    <property type="entry name" value="ODC_Mu_crystall"/>
</dbReference>
<keyword evidence="2" id="KW-1185">Reference proteome</keyword>